<dbReference type="Gene3D" id="2.20.110.10">
    <property type="entry name" value="Histone H3 K4-specific methyltransferase SET7/9 N-terminal domain"/>
    <property type="match status" value="1"/>
</dbReference>
<dbReference type="EMBL" id="PJEO01000014">
    <property type="protein sequence ID" value="PKQ46145.1"/>
    <property type="molecule type" value="Genomic_DNA"/>
</dbReference>
<comment type="caution">
    <text evidence="2">The sequence shown here is derived from an EMBL/GenBank/DDBJ whole genome shotgun (WGS) entry which is preliminary data.</text>
</comment>
<dbReference type="OrthoDB" id="671157at2"/>
<keyword evidence="3" id="KW-1185">Reference proteome</keyword>
<accession>A0A2N3HMI2</accession>
<dbReference type="Proteomes" id="UP000233435">
    <property type="component" value="Unassembled WGS sequence"/>
</dbReference>
<sequence length="153" mass="17878">MKKLLLILVLILFNHISAQEIKEVEMCDLKFETNSDSTEMTVYKNEKLLSGKYKISGVFPGQYSLTEFINGKAEGKAETFYEGVRIREKYFINGLPNGLWIEYDDTGKTIMRKIPYSNGIFHGIAWSYGNDSETYYWYGRIVSKDEYEKYQKN</sequence>
<feature type="signal peptide" evidence="1">
    <location>
        <begin position="1"/>
        <end position="18"/>
    </location>
</feature>
<name>A0A2N3HMI2_9FLAO</name>
<proteinExistence type="predicted"/>
<evidence type="ECO:0000256" key="1">
    <source>
        <dbReference type="SAM" id="SignalP"/>
    </source>
</evidence>
<dbReference type="RefSeq" id="WP_106658421.1">
    <property type="nucleotide sequence ID" value="NZ_PJEO01000014.1"/>
</dbReference>
<evidence type="ECO:0000313" key="3">
    <source>
        <dbReference type="Proteomes" id="UP000233435"/>
    </source>
</evidence>
<dbReference type="SUPFAM" id="SSF82185">
    <property type="entry name" value="Histone H3 K4-specific methyltransferase SET7/9 N-terminal domain"/>
    <property type="match status" value="1"/>
</dbReference>
<evidence type="ECO:0008006" key="4">
    <source>
        <dbReference type="Google" id="ProtNLM"/>
    </source>
</evidence>
<evidence type="ECO:0000313" key="2">
    <source>
        <dbReference type="EMBL" id="PKQ46145.1"/>
    </source>
</evidence>
<protein>
    <recommendedName>
        <fullName evidence="4">MORN repeat variant</fullName>
    </recommendedName>
</protein>
<gene>
    <name evidence="2" type="ORF">CSW08_02950</name>
</gene>
<organism evidence="2 3">
    <name type="scientific">Confluentibacter flavum</name>
    <dbReference type="NCBI Taxonomy" id="1909700"/>
    <lineage>
        <taxon>Bacteria</taxon>
        <taxon>Pseudomonadati</taxon>
        <taxon>Bacteroidota</taxon>
        <taxon>Flavobacteriia</taxon>
        <taxon>Flavobacteriales</taxon>
        <taxon>Flavobacteriaceae</taxon>
        <taxon>Confluentibacter</taxon>
    </lineage>
</organism>
<dbReference type="AlphaFoldDB" id="A0A2N3HMI2"/>
<feature type="chain" id="PRO_5014684643" description="MORN repeat variant" evidence="1">
    <location>
        <begin position="19"/>
        <end position="153"/>
    </location>
</feature>
<reference evidence="2 3" key="1">
    <citation type="submission" date="2017-12" db="EMBL/GenBank/DDBJ databases">
        <title>Confluentibacter flavum sp. nov., isolated from the saline lake.</title>
        <authorList>
            <person name="Yu L."/>
        </authorList>
    </citation>
    <scope>NUCLEOTIDE SEQUENCE [LARGE SCALE GENOMIC DNA]</scope>
    <source>
        <strain evidence="2 3">3B</strain>
    </source>
</reference>
<keyword evidence="1" id="KW-0732">Signal</keyword>